<dbReference type="CDD" id="cd14279">
    <property type="entry name" value="CUE"/>
    <property type="match status" value="1"/>
</dbReference>
<keyword evidence="1" id="KW-0175">Coiled coil</keyword>
<dbReference type="PANTHER" id="PTHR23322:SF1">
    <property type="entry name" value="FAS-ASSOCIATED FACTOR 2"/>
    <property type="match status" value="1"/>
</dbReference>
<keyword evidence="2" id="KW-0472">Membrane</keyword>
<feature type="domain" description="UBX" evidence="3">
    <location>
        <begin position="500"/>
        <end position="661"/>
    </location>
</feature>
<keyword evidence="2" id="KW-0812">Transmembrane</keyword>
<keyword evidence="5" id="KW-1185">Reference proteome</keyword>
<keyword evidence="2" id="KW-1133">Transmembrane helix</keyword>
<organism evidence="4 5">
    <name type="scientific">Arxiozyma heterogenica</name>
    <dbReference type="NCBI Taxonomy" id="278026"/>
    <lineage>
        <taxon>Eukaryota</taxon>
        <taxon>Fungi</taxon>
        <taxon>Dikarya</taxon>
        <taxon>Ascomycota</taxon>
        <taxon>Saccharomycotina</taxon>
        <taxon>Saccharomycetes</taxon>
        <taxon>Saccharomycetales</taxon>
        <taxon>Saccharomycetaceae</taxon>
        <taxon>Arxiozyma</taxon>
    </lineage>
</organism>
<dbReference type="GO" id="GO:0043130">
    <property type="term" value="F:ubiquitin binding"/>
    <property type="evidence" value="ECO:0007669"/>
    <property type="project" value="TreeGrafter"/>
</dbReference>
<evidence type="ECO:0000313" key="5">
    <source>
        <dbReference type="Proteomes" id="UP001306508"/>
    </source>
</evidence>
<gene>
    <name evidence="4" type="ORF">RI543_001701</name>
</gene>
<feature type="coiled-coil region" evidence="1">
    <location>
        <begin position="424"/>
        <end position="470"/>
    </location>
</feature>
<evidence type="ECO:0000259" key="3">
    <source>
        <dbReference type="SMART" id="SM00166"/>
    </source>
</evidence>
<protein>
    <recommendedName>
        <fullName evidence="3">UBX domain-containing protein</fullName>
    </recommendedName>
</protein>
<dbReference type="Proteomes" id="UP001306508">
    <property type="component" value="Unassembled WGS sequence"/>
</dbReference>
<dbReference type="AlphaFoldDB" id="A0AAN7WL86"/>
<accession>A0AAN7WL86</accession>
<dbReference type="EMBL" id="JAWIZZ010000040">
    <property type="protein sequence ID" value="KAK5780579.1"/>
    <property type="molecule type" value="Genomic_DNA"/>
</dbReference>
<dbReference type="Pfam" id="PF14555">
    <property type="entry name" value="UBA_4"/>
    <property type="match status" value="1"/>
</dbReference>
<dbReference type="PANTHER" id="PTHR23322">
    <property type="entry name" value="FAS-ASSOCIATED PROTEIN"/>
    <property type="match status" value="1"/>
</dbReference>
<dbReference type="GO" id="GO:0036503">
    <property type="term" value="P:ERAD pathway"/>
    <property type="evidence" value="ECO:0007669"/>
    <property type="project" value="TreeGrafter"/>
</dbReference>
<evidence type="ECO:0000256" key="1">
    <source>
        <dbReference type="SAM" id="Coils"/>
    </source>
</evidence>
<evidence type="ECO:0000313" key="4">
    <source>
        <dbReference type="EMBL" id="KAK5780579.1"/>
    </source>
</evidence>
<feature type="transmembrane region" description="Helical" evidence="2">
    <location>
        <begin position="174"/>
        <end position="197"/>
    </location>
</feature>
<dbReference type="SMART" id="SM00166">
    <property type="entry name" value="UBX"/>
    <property type="match status" value="1"/>
</dbReference>
<sequence length="679" mass="78481">MPIIIAADNEFHLSHEEEDKLNQFKAISDFPDEDLSLIIRLLRNHSWNLEAALSRYFDGNWRENMGSVITPSQNNPFIDVSFPEPVTNTLPLSPQMTTATTRNNFNTTDPNISTNYNDINNTSFFRTKRLIPSIPIVNRLPADFKSKFQLVGLTKGNVPYYTTATTTYNNSQNIFYLLFLFIPQSIFKIVSFLWSVLSKLFNNGSATIVNKPKIFRLPKHPTQNTNPIKLSQVLISNDTGTLNTTLMKQKLTKLNDLLGNIDNNRDYNDRIPFNDMLDICEKEFKFLLVILLGDLDMESRDTNKFDTNSQKFLSHVLLDDGVMKILHDYKDDLLVYMGSVTEIEPWLVARNLNVKYTPECFMIGNVLNSNNSVNGTLRLSVLSKLKITSPRRLQNSLKLVFDRYNAELVVGRNEMEELKMSREIKQLQEQAYQESLLKDQLKEEAKQLKLQEAKQKQMEEINRLNQLKIKETYKSLKWLSNCINIFKDELSKVSMNQESHDCKKKKLATLQFRTSKGTRFIKKFDEATSLYSIYINIGCHLFLQTDSLNIDSWKQSILDKIKKLKSDESLLCFKGAASMVGGENIDVAELETLVQEELMKFKNIEGQNRLNRDIKNNQSFELEFNFELVSPFPRYQVPTEKTVTVKEIPQLWPNGSLLIEEIINEEETSEEGSEYDEEE</sequence>
<name>A0AAN7WL86_9SACH</name>
<dbReference type="GO" id="GO:0005783">
    <property type="term" value="C:endoplasmic reticulum"/>
    <property type="evidence" value="ECO:0007669"/>
    <property type="project" value="TreeGrafter"/>
</dbReference>
<dbReference type="InterPro" id="IPR001012">
    <property type="entry name" value="UBX_dom"/>
</dbReference>
<dbReference type="Gene3D" id="1.10.8.10">
    <property type="entry name" value="DNA helicase RuvA subunit, C-terminal domain"/>
    <property type="match status" value="1"/>
</dbReference>
<dbReference type="InterPro" id="IPR050730">
    <property type="entry name" value="UBX_domain-protein"/>
</dbReference>
<comment type="caution">
    <text evidence="4">The sequence shown here is derived from an EMBL/GenBank/DDBJ whole genome shotgun (WGS) entry which is preliminary data.</text>
</comment>
<dbReference type="CDD" id="cd22265">
    <property type="entry name" value="UDM1_RNF168"/>
    <property type="match status" value="1"/>
</dbReference>
<proteinExistence type="predicted"/>
<evidence type="ECO:0000256" key="2">
    <source>
        <dbReference type="SAM" id="Phobius"/>
    </source>
</evidence>
<reference evidence="5" key="1">
    <citation type="submission" date="2023-07" db="EMBL/GenBank/DDBJ databases">
        <title>A draft genome of Kazachstania heterogenica Y-27499.</title>
        <authorList>
            <person name="Donic C."/>
            <person name="Kralova J.S."/>
            <person name="Fidel L."/>
            <person name="Ben-Dor S."/>
            <person name="Jung S."/>
        </authorList>
    </citation>
    <scope>NUCLEOTIDE SEQUENCE [LARGE SCALE GENOMIC DNA]</scope>
    <source>
        <strain evidence="5">Y27499</strain>
    </source>
</reference>